<dbReference type="PIRSF" id="PIRSF037207">
    <property type="entry name" value="ATE1_euk"/>
    <property type="match status" value="1"/>
</dbReference>
<evidence type="ECO:0000256" key="5">
    <source>
        <dbReference type="PIRNR" id="PIRNR037207"/>
    </source>
</evidence>
<comment type="similarity">
    <text evidence="1 5">Belongs to the R-transferase family.</text>
</comment>
<keyword evidence="4 5" id="KW-0012">Acyltransferase</keyword>
<keyword evidence="3 5" id="KW-0833">Ubl conjugation pathway</keyword>
<protein>
    <recommendedName>
        <fullName evidence="5">Arginyl-tRNA--protein transferase 1</fullName>
        <shortName evidence="5">Arginyltransferase 1</shortName>
        <shortName evidence="5">R-transferase 1</shortName>
        <ecNumber evidence="5">2.3.2.8</ecNumber>
    </recommendedName>
    <alternativeName>
        <fullName evidence="5">Arginine-tRNA--protein transferase 1</fullName>
    </alternativeName>
</protein>
<dbReference type="RefSeq" id="XP_033396935.1">
    <property type="nucleotide sequence ID" value="XM_033544195.1"/>
</dbReference>
<evidence type="ECO:0000256" key="2">
    <source>
        <dbReference type="ARBA" id="ARBA00022679"/>
    </source>
</evidence>
<comment type="function">
    <text evidence="5">Involved in the post-translational conjugation of arginine to the N-terminal aspartate or glutamate of a protein. This arginylation is required for degradation of the protein via the ubiquitin pathway.</text>
</comment>
<dbReference type="GeneID" id="54301691"/>
<evidence type="ECO:0000259" key="7">
    <source>
        <dbReference type="Pfam" id="PF04377"/>
    </source>
</evidence>
<evidence type="ECO:0000256" key="1">
    <source>
        <dbReference type="ARBA" id="ARBA00009991"/>
    </source>
</evidence>
<feature type="domain" description="N-end aminoacyl transferase N-terminal" evidence="6">
    <location>
        <begin position="27"/>
        <end position="98"/>
    </location>
</feature>
<dbReference type="EMBL" id="ML995487">
    <property type="protein sequence ID" value="KAF2141222.1"/>
    <property type="molecule type" value="Genomic_DNA"/>
</dbReference>
<gene>
    <name evidence="8" type="ORF">K452DRAFT_318885</name>
</gene>
<keyword evidence="2 5" id="KW-0808">Transferase</keyword>
<dbReference type="PANTHER" id="PTHR21367">
    <property type="entry name" value="ARGININE-TRNA-PROTEIN TRANSFERASE 1"/>
    <property type="match status" value="1"/>
</dbReference>
<accession>A0A6A6BAE9</accession>
<dbReference type="GO" id="GO:0005737">
    <property type="term" value="C:cytoplasm"/>
    <property type="evidence" value="ECO:0007669"/>
    <property type="project" value="TreeGrafter"/>
</dbReference>
<evidence type="ECO:0000256" key="4">
    <source>
        <dbReference type="ARBA" id="ARBA00023315"/>
    </source>
</evidence>
<organism evidence="8 9">
    <name type="scientific">Aplosporella prunicola CBS 121167</name>
    <dbReference type="NCBI Taxonomy" id="1176127"/>
    <lineage>
        <taxon>Eukaryota</taxon>
        <taxon>Fungi</taxon>
        <taxon>Dikarya</taxon>
        <taxon>Ascomycota</taxon>
        <taxon>Pezizomycotina</taxon>
        <taxon>Dothideomycetes</taxon>
        <taxon>Dothideomycetes incertae sedis</taxon>
        <taxon>Botryosphaeriales</taxon>
        <taxon>Aplosporellaceae</taxon>
        <taxon>Aplosporella</taxon>
    </lineage>
</organism>
<feature type="domain" description="N-end rule aminoacyl transferase C-terminal" evidence="7">
    <location>
        <begin position="170"/>
        <end position="305"/>
    </location>
</feature>
<dbReference type="OrthoDB" id="74183at2759"/>
<dbReference type="InterPro" id="IPR007471">
    <property type="entry name" value="N-end_Aminoacyl_Trfase_N"/>
</dbReference>
<dbReference type="InterPro" id="IPR007472">
    <property type="entry name" value="N-end_Aminoacyl_Trfase_C"/>
</dbReference>
<dbReference type="Pfam" id="PF04377">
    <property type="entry name" value="ATE_C"/>
    <property type="match status" value="1"/>
</dbReference>
<evidence type="ECO:0000256" key="3">
    <source>
        <dbReference type="ARBA" id="ARBA00022786"/>
    </source>
</evidence>
<dbReference type="InterPro" id="IPR016181">
    <property type="entry name" value="Acyl_CoA_acyltransferase"/>
</dbReference>
<reference evidence="8" key="1">
    <citation type="journal article" date="2020" name="Stud. Mycol.">
        <title>101 Dothideomycetes genomes: a test case for predicting lifestyles and emergence of pathogens.</title>
        <authorList>
            <person name="Haridas S."/>
            <person name="Albert R."/>
            <person name="Binder M."/>
            <person name="Bloem J."/>
            <person name="Labutti K."/>
            <person name="Salamov A."/>
            <person name="Andreopoulos B."/>
            <person name="Baker S."/>
            <person name="Barry K."/>
            <person name="Bills G."/>
            <person name="Bluhm B."/>
            <person name="Cannon C."/>
            <person name="Castanera R."/>
            <person name="Culley D."/>
            <person name="Daum C."/>
            <person name="Ezra D."/>
            <person name="Gonzalez J."/>
            <person name="Henrissat B."/>
            <person name="Kuo A."/>
            <person name="Liang C."/>
            <person name="Lipzen A."/>
            <person name="Lutzoni F."/>
            <person name="Magnuson J."/>
            <person name="Mondo S."/>
            <person name="Nolan M."/>
            <person name="Ohm R."/>
            <person name="Pangilinan J."/>
            <person name="Park H.-J."/>
            <person name="Ramirez L."/>
            <person name="Alfaro M."/>
            <person name="Sun H."/>
            <person name="Tritt A."/>
            <person name="Yoshinaga Y."/>
            <person name="Zwiers L.-H."/>
            <person name="Turgeon B."/>
            <person name="Goodwin S."/>
            <person name="Spatafora J."/>
            <person name="Crous P."/>
            <person name="Grigoriev I."/>
        </authorList>
    </citation>
    <scope>NUCLEOTIDE SEQUENCE</scope>
    <source>
        <strain evidence="8">CBS 121167</strain>
    </source>
</reference>
<proteinExistence type="inferred from homology"/>
<dbReference type="Proteomes" id="UP000799438">
    <property type="component" value="Unassembled WGS sequence"/>
</dbReference>
<dbReference type="GO" id="GO:0004057">
    <property type="term" value="F:arginyl-tRNA--protein transferase activity"/>
    <property type="evidence" value="ECO:0007669"/>
    <property type="project" value="UniProtKB-EC"/>
</dbReference>
<sequence length="459" mass="52193">MLGTAMQALDAYAGPASFLTPLGYQSSSCGYCKNEDTSAAYYANTKELNVEHYQALVDRGWRRSGTLLYKPDVLRACCPHYTIRLPTVEFHPARDQRQAVSRWNKFVLGEPYISEAKKRYPKSKEDKTRQRNTFDLFEAVHEAEYSNLKRPPEPAHRFEVTLEPDNFTEEKFQLFSNYQQAVHHDKPEEVTRKGFTRFLCDSPLRHHRSDKDSTAAKLGSFHQCYRLDGRLIAIAVLDLLPHAVSGVYFIYHSDFEKYSFGKISALREAALAEELGLEYYYMGFYIHNCRKMRYKGDYRPQYVLDPESYEWAVLDDELRALMDEKKYVSMARENKLKKRQTDVAGGDTPMRGAEATDVEEEWKFSSSPARAAQAADEGVSILDLGMPGVPSPSELLEKFDLDNIQMAVPQAGLIVKMTDLVAWEQGAVTDKRSLKGHISELVACVGPEVAGEMVVKLTI</sequence>
<dbReference type="Pfam" id="PF04376">
    <property type="entry name" value="ATE_N"/>
    <property type="match status" value="1"/>
</dbReference>
<evidence type="ECO:0000313" key="8">
    <source>
        <dbReference type="EMBL" id="KAF2141222.1"/>
    </source>
</evidence>
<evidence type="ECO:0000259" key="6">
    <source>
        <dbReference type="Pfam" id="PF04376"/>
    </source>
</evidence>
<evidence type="ECO:0000313" key="9">
    <source>
        <dbReference type="Proteomes" id="UP000799438"/>
    </source>
</evidence>
<dbReference type="SUPFAM" id="SSF55729">
    <property type="entry name" value="Acyl-CoA N-acyltransferases (Nat)"/>
    <property type="match status" value="1"/>
</dbReference>
<dbReference type="EC" id="2.3.2.8" evidence="5"/>
<dbReference type="PANTHER" id="PTHR21367:SF1">
    <property type="entry name" value="ARGINYL-TRNA--PROTEIN TRANSFERASE 1"/>
    <property type="match status" value="1"/>
</dbReference>
<keyword evidence="9" id="KW-1185">Reference proteome</keyword>
<name>A0A6A6BAE9_9PEZI</name>
<dbReference type="InterPro" id="IPR017137">
    <property type="entry name" value="Arg-tRNA-P_Trfase_1_euk"/>
</dbReference>
<comment type="catalytic activity">
    <reaction evidence="5">
        <text>an N-terminal L-alpha-aminoacyl-[protein] + L-arginyl-tRNA(Arg) = an N-terminal L-arginyl-L-aminoacyl-[protein] + tRNA(Arg) + H(+)</text>
        <dbReference type="Rhea" id="RHEA:10208"/>
        <dbReference type="Rhea" id="RHEA-COMP:9658"/>
        <dbReference type="Rhea" id="RHEA-COMP:9673"/>
        <dbReference type="Rhea" id="RHEA-COMP:10636"/>
        <dbReference type="Rhea" id="RHEA-COMP:10638"/>
        <dbReference type="ChEBI" id="CHEBI:15378"/>
        <dbReference type="ChEBI" id="CHEBI:78442"/>
        <dbReference type="ChEBI" id="CHEBI:78513"/>
        <dbReference type="ChEBI" id="CHEBI:78597"/>
        <dbReference type="ChEBI" id="CHEBI:83562"/>
        <dbReference type="EC" id="2.3.2.8"/>
    </reaction>
</comment>
<dbReference type="AlphaFoldDB" id="A0A6A6BAE9"/>
<dbReference type="InterPro" id="IPR030700">
    <property type="entry name" value="N-end_Aminoacyl_Trfase"/>
</dbReference>